<evidence type="ECO:0000313" key="2">
    <source>
        <dbReference type="EMBL" id="CAF1565988.1"/>
    </source>
</evidence>
<dbReference type="Proteomes" id="UP000663854">
    <property type="component" value="Unassembled WGS sequence"/>
</dbReference>
<dbReference type="Proteomes" id="UP000663870">
    <property type="component" value="Unassembled WGS sequence"/>
</dbReference>
<dbReference type="PANTHER" id="PTHR46580">
    <property type="entry name" value="SENSOR KINASE-RELATED"/>
    <property type="match status" value="1"/>
</dbReference>
<dbReference type="InterPro" id="IPR028994">
    <property type="entry name" value="Integrin_alpha_N"/>
</dbReference>
<gene>
    <name evidence="3" type="ORF">JXQ802_LOCUS58885</name>
    <name evidence="2" type="ORF">PYM288_LOCUS42242</name>
</gene>
<comment type="caution">
    <text evidence="3">The sequence shown here is derived from an EMBL/GenBank/DDBJ whole genome shotgun (WGS) entry which is preliminary data.</text>
</comment>
<accession>A0A816GSI3</accession>
<evidence type="ECO:0008006" key="5">
    <source>
        <dbReference type="Google" id="ProtNLM"/>
    </source>
</evidence>
<dbReference type="Pfam" id="PF13517">
    <property type="entry name" value="FG-GAP_3"/>
    <property type="match status" value="3"/>
</dbReference>
<proteinExistence type="predicted"/>
<dbReference type="SUPFAM" id="SSF69318">
    <property type="entry name" value="Integrin alpha N-terminal domain"/>
    <property type="match status" value="1"/>
</dbReference>
<feature type="non-terminal residue" evidence="3">
    <location>
        <position position="333"/>
    </location>
</feature>
<evidence type="ECO:0000256" key="1">
    <source>
        <dbReference type="ARBA" id="ARBA00022729"/>
    </source>
</evidence>
<name>A0A816GSI3_9BILA</name>
<dbReference type="EMBL" id="CAJNOL010017653">
    <property type="protein sequence ID" value="CAF1679228.1"/>
    <property type="molecule type" value="Genomic_DNA"/>
</dbReference>
<dbReference type="Gene3D" id="2.130.10.130">
    <property type="entry name" value="Integrin alpha, N-terminal"/>
    <property type="match status" value="2"/>
</dbReference>
<keyword evidence="1" id="KW-0732">Signal</keyword>
<evidence type="ECO:0000313" key="4">
    <source>
        <dbReference type="Proteomes" id="UP000663870"/>
    </source>
</evidence>
<dbReference type="InterPro" id="IPR013517">
    <property type="entry name" value="FG-GAP"/>
</dbReference>
<evidence type="ECO:0000313" key="3">
    <source>
        <dbReference type="EMBL" id="CAF1679228.1"/>
    </source>
</evidence>
<protein>
    <recommendedName>
        <fullName evidence="5">VCBS repeat-containing protein</fullName>
    </recommendedName>
</protein>
<dbReference type="AlphaFoldDB" id="A0A816GSI3"/>
<keyword evidence="4" id="KW-1185">Reference proteome</keyword>
<organism evidence="3 4">
    <name type="scientific">Rotaria sordida</name>
    <dbReference type="NCBI Taxonomy" id="392033"/>
    <lineage>
        <taxon>Eukaryota</taxon>
        <taxon>Metazoa</taxon>
        <taxon>Spiralia</taxon>
        <taxon>Gnathifera</taxon>
        <taxon>Rotifera</taxon>
        <taxon>Eurotatoria</taxon>
        <taxon>Bdelloidea</taxon>
        <taxon>Philodinida</taxon>
        <taxon>Philodinidae</taxon>
        <taxon>Rotaria</taxon>
    </lineage>
</organism>
<sequence>MVTVGDFNNDDLLDVAVANFGSHTIGIFLSNGNGSFQDQIITSTGRSCPIWIYIADFDNDTLSDIVTTNYGTDSISIWFGYGNASFSMPIMYFIGYDSYPRSVIAGDLNNDNRLDLIIANSGTNNIAILFGNDLGNFTHQNLLSTGVNSHPYSVTLAYLNYDKFVDIVVANYGTRSVGIFLAYGNGSFAPQATYSLGNSSPYSIATGDLNNDDAIDIVVSNIGTNNIGTLRNYKNGTFASPRLYPMGSSSSISVAIGDFNNDNRLDISVVNNDSHSISIFLGYSKGFSGQNMYSTGRSPLFIAVGDFNNDKQLDFVVTNNDDNTVSVFLGYVN</sequence>
<dbReference type="EMBL" id="CAJNOH010015726">
    <property type="protein sequence ID" value="CAF1565988.1"/>
    <property type="molecule type" value="Genomic_DNA"/>
</dbReference>
<reference evidence="3" key="1">
    <citation type="submission" date="2021-02" db="EMBL/GenBank/DDBJ databases">
        <authorList>
            <person name="Nowell W R."/>
        </authorList>
    </citation>
    <scope>NUCLEOTIDE SEQUENCE</scope>
</reference>
<dbReference type="Gene3D" id="2.30.30.100">
    <property type="match status" value="1"/>
</dbReference>